<dbReference type="Proteomes" id="UP000250434">
    <property type="component" value="Chromosome"/>
</dbReference>
<dbReference type="KEGG" id="aab:A4R43_33160"/>
<evidence type="ECO:0000256" key="1">
    <source>
        <dbReference type="SAM" id="Phobius"/>
    </source>
</evidence>
<name>A0A344LF69_9PSEU</name>
<accession>A0A344LF69</accession>
<feature type="transmembrane region" description="Helical" evidence="1">
    <location>
        <begin position="142"/>
        <end position="162"/>
    </location>
</feature>
<keyword evidence="1" id="KW-0472">Membrane</keyword>
<keyword evidence="1" id="KW-0812">Transmembrane</keyword>
<dbReference type="AlphaFoldDB" id="A0A344LF69"/>
<evidence type="ECO:0000313" key="2">
    <source>
        <dbReference type="EMBL" id="AXB46693.1"/>
    </source>
</evidence>
<dbReference type="Pfam" id="PF19873">
    <property type="entry name" value="DUF6346"/>
    <property type="match status" value="1"/>
</dbReference>
<keyword evidence="3" id="KW-1185">Reference proteome</keyword>
<dbReference type="EMBL" id="CP015163">
    <property type="protein sequence ID" value="AXB46693.1"/>
    <property type="molecule type" value="Genomic_DNA"/>
</dbReference>
<reference evidence="2 3" key="1">
    <citation type="submission" date="2016-04" db="EMBL/GenBank/DDBJ databases">
        <title>Complete genome sequence and analysis of deep-sea sediment isolate, Amycolatopsis sp. WP1.</title>
        <authorList>
            <person name="Wang H."/>
            <person name="Chen S."/>
            <person name="Wu Q."/>
        </authorList>
    </citation>
    <scope>NUCLEOTIDE SEQUENCE [LARGE SCALE GENOMIC DNA]</scope>
    <source>
        <strain evidence="2 3">WP1</strain>
    </source>
</reference>
<sequence>MRRKPGEPEASLLAQLQTPREKLVGWLQCAVFWLSIPVLFFGTLTLFHLDDQLQRGAEYTVDETGETAYVRECAEYGPISHAGFGYHWSCSIDYKRTGLAVRPERKETLRSVFTPADIGMTFAVKKSGKHFYRHHHDNPYPWAHVLLVFPLALVIFVLIYALSKRRWPDWAKGSLTARIRANPAVGDRFIEQLLRQGRLVARRYAPARAPKPASSVEIAGRDGHRIYLTKSGIADKRHDAPVWSVRWAQVEKVELTAFHRADDWTGEHPIARVMDIYTIPREWASREPGLKEHWGTWGIQGGARIGYFLSQEKATAIHSMVTNRQETSR</sequence>
<keyword evidence="1" id="KW-1133">Transmembrane helix</keyword>
<proteinExistence type="predicted"/>
<organism evidence="2 3">
    <name type="scientific">Amycolatopsis albispora</name>
    <dbReference type="NCBI Taxonomy" id="1804986"/>
    <lineage>
        <taxon>Bacteria</taxon>
        <taxon>Bacillati</taxon>
        <taxon>Actinomycetota</taxon>
        <taxon>Actinomycetes</taxon>
        <taxon>Pseudonocardiales</taxon>
        <taxon>Pseudonocardiaceae</taxon>
        <taxon>Amycolatopsis</taxon>
    </lineage>
</organism>
<gene>
    <name evidence="2" type="ORF">A4R43_33160</name>
</gene>
<dbReference type="OrthoDB" id="3629791at2"/>
<dbReference type="InterPro" id="IPR045927">
    <property type="entry name" value="DUF6346"/>
</dbReference>
<evidence type="ECO:0000313" key="3">
    <source>
        <dbReference type="Proteomes" id="UP000250434"/>
    </source>
</evidence>
<dbReference type="RefSeq" id="WP_113695759.1">
    <property type="nucleotide sequence ID" value="NZ_CP015163.1"/>
</dbReference>
<protein>
    <submittedName>
        <fullName evidence="2">Uncharacterized protein</fullName>
    </submittedName>
</protein>
<feature type="transmembrane region" description="Helical" evidence="1">
    <location>
        <begin position="23"/>
        <end position="47"/>
    </location>
</feature>